<dbReference type="GO" id="GO:0061603">
    <property type="term" value="F:molybdenum cofactor guanylyltransferase activity"/>
    <property type="evidence" value="ECO:0007669"/>
    <property type="project" value="UniProtKB-EC"/>
</dbReference>
<keyword evidence="12" id="KW-1185">Reference proteome</keyword>
<dbReference type="InterPro" id="IPR029044">
    <property type="entry name" value="Nucleotide-diphossugar_trans"/>
</dbReference>
<dbReference type="AlphaFoldDB" id="A0A7X1E673"/>
<dbReference type="SUPFAM" id="SSF53448">
    <property type="entry name" value="Nucleotide-diphospho-sugar transferases"/>
    <property type="match status" value="1"/>
</dbReference>
<comment type="domain">
    <text evidence="8">The N-terminal domain determines nucleotide recognition and specific binding, while the C-terminal domain determines the specific binding to the target protein.</text>
</comment>
<organism evidence="11 12">
    <name type="scientific">Puniceicoccus vermicola</name>
    <dbReference type="NCBI Taxonomy" id="388746"/>
    <lineage>
        <taxon>Bacteria</taxon>
        <taxon>Pseudomonadati</taxon>
        <taxon>Verrucomicrobiota</taxon>
        <taxon>Opitutia</taxon>
        <taxon>Puniceicoccales</taxon>
        <taxon>Puniceicoccaceae</taxon>
        <taxon>Puniceicoccus</taxon>
    </lineage>
</organism>
<evidence type="ECO:0000313" key="11">
    <source>
        <dbReference type="EMBL" id="MBC2603934.1"/>
    </source>
</evidence>
<feature type="binding site" evidence="8">
    <location>
        <position position="110"/>
    </location>
    <ligand>
        <name>GTP</name>
        <dbReference type="ChEBI" id="CHEBI:37565"/>
    </ligand>
</feature>
<evidence type="ECO:0000256" key="5">
    <source>
        <dbReference type="ARBA" id="ARBA00022842"/>
    </source>
</evidence>
<name>A0A7X1E673_9BACT</name>
<proteinExistence type="inferred from homology"/>
<dbReference type="InterPro" id="IPR025877">
    <property type="entry name" value="MobA-like_NTP_Trfase"/>
</dbReference>
<evidence type="ECO:0000256" key="6">
    <source>
        <dbReference type="ARBA" id="ARBA00023134"/>
    </source>
</evidence>
<keyword evidence="1 8" id="KW-0963">Cytoplasm</keyword>
<dbReference type="GO" id="GO:0005525">
    <property type="term" value="F:GTP binding"/>
    <property type="evidence" value="ECO:0007669"/>
    <property type="project" value="UniProtKB-UniRule"/>
</dbReference>
<comment type="similarity">
    <text evidence="8">Belongs to the MobA family.</text>
</comment>
<protein>
    <recommendedName>
        <fullName evidence="8">Probable molybdenum cofactor guanylyltransferase</fullName>
        <shortName evidence="8">MoCo guanylyltransferase</shortName>
        <ecNumber evidence="8">2.7.7.77</ecNumber>
    </recommendedName>
    <alternativeName>
        <fullName evidence="8">GTP:molybdopterin guanylyltransferase</fullName>
    </alternativeName>
    <alternativeName>
        <fullName evidence="8">Mo-MPT guanylyltransferase</fullName>
    </alternativeName>
    <alternativeName>
        <fullName evidence="8">Molybdopterin guanylyltransferase</fullName>
    </alternativeName>
    <alternativeName>
        <fullName evidence="8">Molybdopterin-guanine dinucleotide synthase</fullName>
        <shortName evidence="8">MGD synthase</shortName>
    </alternativeName>
</protein>
<feature type="compositionally biased region" description="Basic and acidic residues" evidence="9">
    <location>
        <begin position="64"/>
        <end position="79"/>
    </location>
</feature>
<dbReference type="Gene3D" id="3.90.550.10">
    <property type="entry name" value="Spore Coat Polysaccharide Biosynthesis Protein SpsA, Chain A"/>
    <property type="match status" value="1"/>
</dbReference>
<evidence type="ECO:0000259" key="10">
    <source>
        <dbReference type="Pfam" id="PF12804"/>
    </source>
</evidence>
<comment type="caution">
    <text evidence="11">The sequence shown here is derived from an EMBL/GenBank/DDBJ whole genome shotgun (WGS) entry which is preliminary data.</text>
</comment>
<dbReference type="HAMAP" id="MF_00316">
    <property type="entry name" value="MobA"/>
    <property type="match status" value="1"/>
</dbReference>
<keyword evidence="6 8" id="KW-0342">GTP-binding</keyword>
<evidence type="ECO:0000256" key="4">
    <source>
        <dbReference type="ARBA" id="ARBA00022741"/>
    </source>
</evidence>
<dbReference type="GO" id="GO:0005737">
    <property type="term" value="C:cytoplasm"/>
    <property type="evidence" value="ECO:0007669"/>
    <property type="project" value="UniProtKB-SubCell"/>
</dbReference>
<comment type="catalytic activity">
    <reaction evidence="8">
        <text>Mo-molybdopterin + GTP + H(+) = Mo-molybdopterin guanine dinucleotide + diphosphate</text>
        <dbReference type="Rhea" id="RHEA:34243"/>
        <dbReference type="ChEBI" id="CHEBI:15378"/>
        <dbReference type="ChEBI" id="CHEBI:33019"/>
        <dbReference type="ChEBI" id="CHEBI:37565"/>
        <dbReference type="ChEBI" id="CHEBI:71302"/>
        <dbReference type="ChEBI" id="CHEBI:71310"/>
        <dbReference type="EC" id="2.7.7.77"/>
    </reaction>
</comment>
<reference evidence="11 12" key="1">
    <citation type="submission" date="2020-07" db="EMBL/GenBank/DDBJ databases">
        <authorList>
            <person name="Feng X."/>
        </authorList>
    </citation>
    <scope>NUCLEOTIDE SEQUENCE [LARGE SCALE GENOMIC DNA]</scope>
    <source>
        <strain evidence="11 12">JCM14086</strain>
    </source>
</reference>
<keyword evidence="4 8" id="KW-0547">Nucleotide-binding</keyword>
<keyword evidence="7 8" id="KW-0501">Molybdenum cofactor biosynthesis</keyword>
<dbReference type="PANTHER" id="PTHR19136">
    <property type="entry name" value="MOLYBDENUM COFACTOR GUANYLYLTRANSFERASE"/>
    <property type="match status" value="1"/>
</dbReference>
<dbReference type="EC" id="2.7.7.77" evidence="8"/>
<evidence type="ECO:0000256" key="3">
    <source>
        <dbReference type="ARBA" id="ARBA00022723"/>
    </source>
</evidence>
<comment type="caution">
    <text evidence="8">Lacks conserved residue(s) required for the propagation of feature annotation.</text>
</comment>
<dbReference type="RefSeq" id="WP_185694551.1">
    <property type="nucleotide sequence ID" value="NZ_JACHVA010000136.1"/>
</dbReference>
<feature type="binding site" evidence="8">
    <location>
        <position position="81"/>
    </location>
    <ligand>
        <name>GTP</name>
        <dbReference type="ChEBI" id="CHEBI:37565"/>
    </ligand>
</feature>
<keyword evidence="3 8" id="KW-0479">Metal-binding</keyword>
<dbReference type="CDD" id="cd02503">
    <property type="entry name" value="MobA"/>
    <property type="match status" value="1"/>
</dbReference>
<evidence type="ECO:0000256" key="7">
    <source>
        <dbReference type="ARBA" id="ARBA00023150"/>
    </source>
</evidence>
<feature type="binding site" evidence="8">
    <location>
        <position position="110"/>
    </location>
    <ligand>
        <name>Mg(2+)</name>
        <dbReference type="ChEBI" id="CHEBI:18420"/>
    </ligand>
</feature>
<accession>A0A7X1E673</accession>
<evidence type="ECO:0000256" key="2">
    <source>
        <dbReference type="ARBA" id="ARBA00022679"/>
    </source>
</evidence>
<feature type="binding site" evidence="8">
    <location>
        <begin position="21"/>
        <end position="23"/>
    </location>
    <ligand>
        <name>GTP</name>
        <dbReference type="ChEBI" id="CHEBI:37565"/>
    </ligand>
</feature>
<comment type="cofactor">
    <cofactor evidence="8">
        <name>Mg(2+)</name>
        <dbReference type="ChEBI" id="CHEBI:18420"/>
    </cofactor>
</comment>
<dbReference type="InterPro" id="IPR013482">
    <property type="entry name" value="Molybde_CF_guanTrfase"/>
</dbReference>
<feature type="region of interest" description="Disordered" evidence="9">
    <location>
        <begin position="64"/>
        <end position="83"/>
    </location>
</feature>
<sequence length="212" mass="23166">MTPIEQVTTHPDAPSLSGLLLVGGKSRRMGRDKASLSTPEGPLWLRTWNLLQTVRSDAYLSIREDQELPESEPTRHPKIVDSAPGRGPLGGILDAFARNPDHAWLVLACDLPLLDPATLQTLIGHRDPTKLATAFLSNFDGLPEPLCAIYEPAAAPLLSERLSGDHPCPRKFLIQQGERVSLHNLPHPRALENANTPEDLERIHGLTSNSPS</sequence>
<gene>
    <name evidence="8" type="primary">mobA</name>
    <name evidence="11" type="ORF">H5P30_19310</name>
</gene>
<comment type="function">
    <text evidence="8">Transfers a GMP moiety from GTP to Mo-molybdopterin (Mo-MPT) cofactor (Moco or molybdenum cofactor) to form Mo-molybdopterin guanine dinucleotide (Mo-MGD) cofactor.</text>
</comment>
<comment type="subcellular location">
    <subcellularLocation>
        <location evidence="8">Cytoplasm</location>
    </subcellularLocation>
</comment>
<dbReference type="EMBL" id="JACHVA010000136">
    <property type="protein sequence ID" value="MBC2603934.1"/>
    <property type="molecule type" value="Genomic_DNA"/>
</dbReference>
<evidence type="ECO:0000256" key="9">
    <source>
        <dbReference type="SAM" id="MobiDB-lite"/>
    </source>
</evidence>
<feature type="binding site" evidence="8">
    <location>
        <position position="33"/>
    </location>
    <ligand>
        <name>GTP</name>
        <dbReference type="ChEBI" id="CHEBI:37565"/>
    </ligand>
</feature>
<dbReference type="PANTHER" id="PTHR19136:SF81">
    <property type="entry name" value="MOLYBDENUM COFACTOR GUANYLYLTRANSFERASE"/>
    <property type="match status" value="1"/>
</dbReference>
<evidence type="ECO:0000313" key="12">
    <source>
        <dbReference type="Proteomes" id="UP000525652"/>
    </source>
</evidence>
<feature type="domain" description="MobA-like NTP transferase" evidence="10">
    <location>
        <begin position="18"/>
        <end position="175"/>
    </location>
</feature>
<keyword evidence="2 8" id="KW-0808">Transferase</keyword>
<evidence type="ECO:0000256" key="1">
    <source>
        <dbReference type="ARBA" id="ARBA00022490"/>
    </source>
</evidence>
<dbReference type="GO" id="GO:0046872">
    <property type="term" value="F:metal ion binding"/>
    <property type="evidence" value="ECO:0007669"/>
    <property type="project" value="UniProtKB-KW"/>
</dbReference>
<evidence type="ECO:0000256" key="8">
    <source>
        <dbReference type="HAMAP-Rule" id="MF_00316"/>
    </source>
</evidence>
<dbReference type="Proteomes" id="UP000525652">
    <property type="component" value="Unassembled WGS sequence"/>
</dbReference>
<dbReference type="Pfam" id="PF12804">
    <property type="entry name" value="NTP_transf_3"/>
    <property type="match status" value="1"/>
</dbReference>
<keyword evidence="5 8" id="KW-0460">Magnesium</keyword>
<dbReference type="GO" id="GO:0006777">
    <property type="term" value="P:Mo-molybdopterin cofactor biosynthetic process"/>
    <property type="evidence" value="ECO:0007669"/>
    <property type="project" value="UniProtKB-KW"/>
</dbReference>